<evidence type="ECO:0000259" key="15">
    <source>
        <dbReference type="PROSITE" id="PS51192"/>
    </source>
</evidence>
<keyword evidence="4 13" id="KW-0378">Hydrolase</keyword>
<dbReference type="EC" id="3.6.4.13" evidence="13"/>
<dbReference type="CDD" id="cd18787">
    <property type="entry name" value="SF2_C_DEAD"/>
    <property type="match status" value="1"/>
</dbReference>
<dbReference type="PRINTS" id="PR00449">
    <property type="entry name" value="RASTRNSFRMNG"/>
</dbReference>
<dbReference type="InterPro" id="IPR001650">
    <property type="entry name" value="Helicase_C-like"/>
</dbReference>
<evidence type="ECO:0000256" key="14">
    <source>
        <dbReference type="SAM" id="MobiDB-lite"/>
    </source>
</evidence>
<evidence type="ECO:0000256" key="1">
    <source>
        <dbReference type="ARBA" id="ARBA00006270"/>
    </source>
</evidence>
<dbReference type="SMART" id="SM00490">
    <property type="entry name" value="HELICc"/>
    <property type="match status" value="1"/>
</dbReference>
<dbReference type="PROSITE" id="PS00675">
    <property type="entry name" value="SIGMA54_INTERACT_1"/>
    <property type="match status" value="1"/>
</dbReference>
<dbReference type="FunFam" id="3.40.50.300:FF:000430">
    <property type="entry name" value="Probable Ras-related protein Rab-18"/>
    <property type="match status" value="1"/>
</dbReference>
<dbReference type="GO" id="GO:0003925">
    <property type="term" value="F:G protein activity"/>
    <property type="evidence" value="ECO:0007669"/>
    <property type="project" value="UniProtKB-EC"/>
</dbReference>
<comment type="caution">
    <text evidence="17">The sequence shown here is derived from an EMBL/GenBank/DDBJ whole genome shotgun (WGS) entry which is preliminary data.</text>
</comment>
<name>A0A814H2P8_9BILA</name>
<dbReference type="SMART" id="SM00177">
    <property type="entry name" value="ARF"/>
    <property type="match status" value="1"/>
</dbReference>
<feature type="region of interest" description="Disordered" evidence="14">
    <location>
        <begin position="212"/>
        <end position="255"/>
    </location>
</feature>
<keyword evidence="2" id="KW-0813">Transport</keyword>
<evidence type="ECO:0000256" key="2">
    <source>
        <dbReference type="ARBA" id="ARBA00022448"/>
    </source>
</evidence>
<dbReference type="AlphaFoldDB" id="A0A814H2P8"/>
<dbReference type="InterPro" id="IPR011545">
    <property type="entry name" value="DEAD/DEAH_box_helicase_dom"/>
</dbReference>
<dbReference type="Pfam" id="PF00270">
    <property type="entry name" value="DEAD"/>
    <property type="match status" value="2"/>
</dbReference>
<dbReference type="PANTHER" id="PTHR24031">
    <property type="entry name" value="RNA HELICASE"/>
    <property type="match status" value="1"/>
</dbReference>
<dbReference type="InterPro" id="IPR014001">
    <property type="entry name" value="Helicase_ATP-bd"/>
</dbReference>
<dbReference type="InterPro" id="IPR025313">
    <property type="entry name" value="SPB4-like_CTE"/>
</dbReference>
<feature type="compositionally biased region" description="Basic and acidic residues" evidence="14">
    <location>
        <begin position="1207"/>
        <end position="1220"/>
    </location>
</feature>
<dbReference type="InterPro" id="IPR000629">
    <property type="entry name" value="RNA-helicase_DEAD-box_CS"/>
</dbReference>
<dbReference type="SMART" id="SM01178">
    <property type="entry name" value="DUF4217"/>
    <property type="match status" value="1"/>
</dbReference>
<evidence type="ECO:0000256" key="13">
    <source>
        <dbReference type="RuleBase" id="RU365068"/>
    </source>
</evidence>
<dbReference type="SMART" id="SM00487">
    <property type="entry name" value="DEXDc"/>
    <property type="match status" value="2"/>
</dbReference>
<dbReference type="EMBL" id="CAJNOG010000144">
    <property type="protein sequence ID" value="CAF1004337.1"/>
    <property type="molecule type" value="Genomic_DNA"/>
</dbReference>
<dbReference type="Pfam" id="PF00271">
    <property type="entry name" value="Helicase_C"/>
    <property type="match status" value="1"/>
</dbReference>
<feature type="domain" description="Helicase ATP-binding" evidence="15">
    <location>
        <begin position="334"/>
        <end position="519"/>
    </location>
</feature>
<organism evidence="17 18">
    <name type="scientific">Adineta steineri</name>
    <dbReference type="NCBI Taxonomy" id="433720"/>
    <lineage>
        <taxon>Eukaryota</taxon>
        <taxon>Metazoa</taxon>
        <taxon>Spiralia</taxon>
        <taxon>Gnathifera</taxon>
        <taxon>Rotifera</taxon>
        <taxon>Eurotatoria</taxon>
        <taxon>Bdelloidea</taxon>
        <taxon>Adinetida</taxon>
        <taxon>Adinetidae</taxon>
        <taxon>Adineta</taxon>
    </lineage>
</organism>
<feature type="region of interest" description="Disordered" evidence="14">
    <location>
        <begin position="514"/>
        <end position="559"/>
    </location>
</feature>
<dbReference type="Pfam" id="PF13959">
    <property type="entry name" value="CTE_SPB4"/>
    <property type="match status" value="1"/>
</dbReference>
<protein>
    <recommendedName>
        <fullName evidence="13">ATP-dependent RNA helicase</fullName>
        <ecNumber evidence="13">3.6.4.13</ecNumber>
    </recommendedName>
</protein>
<comment type="similarity">
    <text evidence="13">Belongs to the DEAD box helicase family.</text>
</comment>
<dbReference type="PROSITE" id="PS51421">
    <property type="entry name" value="RAS"/>
    <property type="match status" value="1"/>
</dbReference>
<reference evidence="17" key="1">
    <citation type="submission" date="2021-02" db="EMBL/GenBank/DDBJ databases">
        <authorList>
            <person name="Nowell W R."/>
        </authorList>
    </citation>
    <scope>NUCLEOTIDE SEQUENCE</scope>
</reference>
<feature type="domain" description="Helicase ATP-binding" evidence="15">
    <location>
        <begin position="636"/>
        <end position="821"/>
    </location>
</feature>
<dbReference type="GO" id="GO:0003724">
    <property type="term" value="F:RNA helicase activity"/>
    <property type="evidence" value="ECO:0007669"/>
    <property type="project" value="UniProtKB-EC"/>
</dbReference>
<comment type="similarity">
    <text evidence="1">Belongs to the small GTPase superfamily. Rab family.</text>
</comment>
<keyword evidence="10" id="KW-0449">Lipoprotein</keyword>
<evidence type="ECO:0000256" key="7">
    <source>
        <dbReference type="ARBA" id="ARBA00022884"/>
    </source>
</evidence>
<keyword evidence="6 13" id="KW-0067">ATP-binding</keyword>
<keyword evidence="5 13" id="KW-0347">Helicase</keyword>
<dbReference type="PROSITE" id="PS51194">
    <property type="entry name" value="HELICASE_CTER"/>
    <property type="match status" value="1"/>
</dbReference>
<evidence type="ECO:0000313" key="17">
    <source>
        <dbReference type="EMBL" id="CAF1004337.1"/>
    </source>
</evidence>
<dbReference type="NCBIfam" id="TIGR00231">
    <property type="entry name" value="small_GTP"/>
    <property type="match status" value="1"/>
</dbReference>
<dbReference type="SMART" id="SM00176">
    <property type="entry name" value="RAN"/>
    <property type="match status" value="1"/>
</dbReference>
<keyword evidence="3 13" id="KW-0547">Nucleotide-binding</keyword>
<dbReference type="SMART" id="SM00174">
    <property type="entry name" value="RHO"/>
    <property type="match status" value="1"/>
</dbReference>
<dbReference type="PROSITE" id="PS51419">
    <property type="entry name" value="RAB"/>
    <property type="match status" value="1"/>
</dbReference>
<evidence type="ECO:0000256" key="9">
    <source>
        <dbReference type="ARBA" id="ARBA00023134"/>
    </source>
</evidence>
<keyword evidence="11" id="KW-0636">Prenylation</keyword>
<evidence type="ECO:0000259" key="16">
    <source>
        <dbReference type="PROSITE" id="PS51194"/>
    </source>
</evidence>
<comment type="domain">
    <text evidence="13">The Q motif is unique to and characteristic of the DEAD box family of RNA helicases and controls ATP binding and hydrolysis.</text>
</comment>
<dbReference type="Proteomes" id="UP000663845">
    <property type="component" value="Unassembled WGS sequence"/>
</dbReference>
<dbReference type="SUPFAM" id="SSF52540">
    <property type="entry name" value="P-loop containing nucleoside triphosphate hydrolases"/>
    <property type="match status" value="4"/>
</dbReference>
<dbReference type="GO" id="GO:0005524">
    <property type="term" value="F:ATP binding"/>
    <property type="evidence" value="ECO:0007669"/>
    <property type="project" value="UniProtKB-UniRule"/>
</dbReference>
<keyword evidence="8" id="KW-0653">Protein transport</keyword>
<evidence type="ECO:0000256" key="6">
    <source>
        <dbReference type="ARBA" id="ARBA00022840"/>
    </source>
</evidence>
<evidence type="ECO:0000256" key="3">
    <source>
        <dbReference type="ARBA" id="ARBA00022741"/>
    </source>
</evidence>
<evidence type="ECO:0000313" key="18">
    <source>
        <dbReference type="Proteomes" id="UP000663845"/>
    </source>
</evidence>
<proteinExistence type="inferred from homology"/>
<keyword evidence="7 13" id="KW-0694">RNA-binding</keyword>
<dbReference type="GO" id="GO:0005525">
    <property type="term" value="F:GTP binding"/>
    <property type="evidence" value="ECO:0007669"/>
    <property type="project" value="UniProtKB-KW"/>
</dbReference>
<feature type="domain" description="Helicase C-terminal" evidence="16">
    <location>
        <begin position="855"/>
        <end position="1028"/>
    </location>
</feature>
<dbReference type="InterPro" id="IPR005225">
    <property type="entry name" value="Small_GTP-bd"/>
</dbReference>
<dbReference type="CDD" id="cd01863">
    <property type="entry name" value="Rab18"/>
    <property type="match status" value="1"/>
</dbReference>
<evidence type="ECO:0000256" key="4">
    <source>
        <dbReference type="ARBA" id="ARBA00022801"/>
    </source>
</evidence>
<dbReference type="GO" id="GO:0015031">
    <property type="term" value="P:protein transport"/>
    <property type="evidence" value="ECO:0007669"/>
    <property type="project" value="UniProtKB-KW"/>
</dbReference>
<dbReference type="PROSITE" id="PS51420">
    <property type="entry name" value="RHO"/>
    <property type="match status" value="1"/>
</dbReference>
<dbReference type="SMART" id="SM00175">
    <property type="entry name" value="RAB"/>
    <property type="match status" value="1"/>
</dbReference>
<dbReference type="InterPro" id="IPR001806">
    <property type="entry name" value="Small_GTPase"/>
</dbReference>
<evidence type="ECO:0000256" key="11">
    <source>
        <dbReference type="ARBA" id="ARBA00023289"/>
    </source>
</evidence>
<dbReference type="InterPro" id="IPR025662">
    <property type="entry name" value="Sigma_54_int_dom_ATP-bd_1"/>
</dbReference>
<gene>
    <name evidence="17" type="ORF">JYZ213_LOCUS16173</name>
</gene>
<dbReference type="Gene3D" id="3.40.50.300">
    <property type="entry name" value="P-loop containing nucleotide triphosphate hydrolases"/>
    <property type="match status" value="4"/>
</dbReference>
<evidence type="ECO:0000256" key="5">
    <source>
        <dbReference type="ARBA" id="ARBA00022806"/>
    </source>
</evidence>
<feature type="region of interest" description="Disordered" evidence="14">
    <location>
        <begin position="1196"/>
        <end position="1231"/>
    </location>
</feature>
<dbReference type="PROSITE" id="PS51192">
    <property type="entry name" value="HELICASE_ATP_BIND_1"/>
    <property type="match status" value="2"/>
</dbReference>
<dbReference type="GO" id="GO:0003723">
    <property type="term" value="F:RNA binding"/>
    <property type="evidence" value="ECO:0007669"/>
    <property type="project" value="UniProtKB-UniRule"/>
</dbReference>
<sequence>MSSDDAQILTTLKVLIIGESGVGKSSLLLRFTDNTFDEDMAATIGVDFKVKQLEINDNRVKLAIWDTAGQERFRTLTPGYYRGAQGAILVYDVCNRQSFRQLDRWISELDTFSTKTDPIKMLVGNKIDQKDSREITYDEGDRFARKHSMLFIEASARTCEGVQVAFKELVEKIIETPSLWDKTEASIRPSDNDHSDDAPAGYMEDNNLLLNITSEPTPSRSKVLGKNSVKRKHDTVDEQDSNVVDSNTKKKKQNERVKLDLCQGREMKTSNRSSLFSNNPTIPEIDEKHVETANEEIFGSASSLDKMPVHPHLIGCLKQKFNINRLTNVQEKSIPAILTGEDVIIKSQTGSGKTLAYVIPIIHRIQSIEPLVRRETGPIAIVLVPTKELVQQTYEVFQKVLTSFVRIVCSPLVGGSNRNHEKKRLRRGLNILISTPGRLTDHIENTQSLSFKNIQFLIFDEADKMLDMGFADAIKKIIETITKHNDDNDKHFQRVLLSATPTSDMEDNNLLLNITSEPTPTRSKVLGKNSVKRKHDTEDEQDSNVVDSNTKKKKQNERVKLDLCQGREMKTSNRSSLFSNNPTIPEIDEKHVETANEEIFGSASSLDKMPVHPHIIGCLKQKFNINRLTNVQEKSIPAILTGEDVIIKSQTGSGKTLAYVIPIIHRIQSIEPLVRRETGPIAIVLVPTKELVQQTYEVFQKVLTSFVRIVCSPLVGGSNRNHEKKRLRRGLNILISTPGRLTDHIENTQSLSFKNIQFLIFDEADKMLDMGFADAIKKIIETITKHNDDTDKHFQRVLLSATPTSALTNFVDINLNKNSLHIDISEEFNDESAITVPKTLTQMFMIVPSKLRFVTLIAFLLKILQANKNNEAKILLFLATNELVRFHYDLLNTILNGEKDDDEDEQGDLQFGHLLDQPIKLLKLQGDMTHHERTSVFNEFGKLTQGILLCTNVAARGLDLPSVTWILQYHPTSPIDYIHRIGRTARLGSIGCSLIFLLPNEAEYVATLQDKYKMSLKNISPDDVLETLMFSCNKLKQHFETRTVVPRTAEQCASSLHHHFEEYVNGSGERTEEARQAYLSFIRYYASFAREWKYLFHVKNLHRGHVAKSFGLRELPDESNNHNIKERTGTFASSKIKRKIKSKEDETIDPLDEPLPEPIKSETKSIFDRLPLSNNPKFRPRYRNFSHISEFGSGLEVSTKSHKKKDKVGEFLEKKRERNTSKRLFGRKNVK</sequence>
<evidence type="ECO:0000256" key="8">
    <source>
        <dbReference type="ARBA" id="ARBA00022927"/>
    </source>
</evidence>
<dbReference type="Pfam" id="PF00071">
    <property type="entry name" value="Ras"/>
    <property type="match status" value="1"/>
</dbReference>
<comment type="catalytic activity">
    <reaction evidence="12">
        <text>GTP + H2O = GDP + phosphate + H(+)</text>
        <dbReference type="Rhea" id="RHEA:19669"/>
        <dbReference type="ChEBI" id="CHEBI:15377"/>
        <dbReference type="ChEBI" id="CHEBI:15378"/>
        <dbReference type="ChEBI" id="CHEBI:37565"/>
        <dbReference type="ChEBI" id="CHEBI:43474"/>
        <dbReference type="ChEBI" id="CHEBI:58189"/>
        <dbReference type="EC" id="3.6.5.2"/>
    </reaction>
    <physiologicalReaction direction="left-to-right" evidence="12">
        <dbReference type="Rhea" id="RHEA:19670"/>
    </physiologicalReaction>
</comment>
<evidence type="ECO:0000256" key="12">
    <source>
        <dbReference type="ARBA" id="ARBA00047660"/>
    </source>
</evidence>
<comment type="catalytic activity">
    <reaction evidence="13">
        <text>ATP + H2O = ADP + phosphate + H(+)</text>
        <dbReference type="Rhea" id="RHEA:13065"/>
        <dbReference type="ChEBI" id="CHEBI:15377"/>
        <dbReference type="ChEBI" id="CHEBI:15378"/>
        <dbReference type="ChEBI" id="CHEBI:30616"/>
        <dbReference type="ChEBI" id="CHEBI:43474"/>
        <dbReference type="ChEBI" id="CHEBI:456216"/>
        <dbReference type="EC" id="3.6.4.13"/>
    </reaction>
</comment>
<accession>A0A814H2P8</accession>
<dbReference type="InterPro" id="IPR027417">
    <property type="entry name" value="P-loop_NTPase"/>
</dbReference>
<dbReference type="PROSITE" id="PS00039">
    <property type="entry name" value="DEAD_ATP_HELICASE"/>
    <property type="match status" value="2"/>
</dbReference>
<comment type="function">
    <text evidence="13">RNA helicase.</text>
</comment>
<keyword evidence="9" id="KW-0342">GTP-binding</keyword>
<dbReference type="SMART" id="SM00173">
    <property type="entry name" value="RAS"/>
    <property type="match status" value="1"/>
</dbReference>
<evidence type="ECO:0000256" key="10">
    <source>
        <dbReference type="ARBA" id="ARBA00023288"/>
    </source>
</evidence>